<dbReference type="AlphaFoldDB" id="A0A430HFW0"/>
<organism evidence="2 3">
    <name type="scientific">Massilia atriviolacea</name>
    <dbReference type="NCBI Taxonomy" id="2495579"/>
    <lineage>
        <taxon>Bacteria</taxon>
        <taxon>Pseudomonadati</taxon>
        <taxon>Pseudomonadota</taxon>
        <taxon>Betaproteobacteria</taxon>
        <taxon>Burkholderiales</taxon>
        <taxon>Oxalobacteraceae</taxon>
        <taxon>Telluria group</taxon>
        <taxon>Massilia</taxon>
    </lineage>
</organism>
<proteinExistence type="predicted"/>
<evidence type="ECO:0000259" key="1">
    <source>
        <dbReference type="Pfam" id="PF10592"/>
    </source>
</evidence>
<dbReference type="OrthoDB" id="9806213at2"/>
<evidence type="ECO:0000313" key="2">
    <source>
        <dbReference type="EMBL" id="RSZ56418.1"/>
    </source>
</evidence>
<evidence type="ECO:0000313" key="3">
    <source>
        <dbReference type="Proteomes" id="UP000278085"/>
    </source>
</evidence>
<name>A0A430HFW0_9BURK</name>
<gene>
    <name evidence="2" type="ORF">EJB06_23930</name>
</gene>
<dbReference type="EMBL" id="RXLQ01000015">
    <property type="protein sequence ID" value="RSZ56418.1"/>
    <property type="molecule type" value="Genomic_DNA"/>
</dbReference>
<feature type="domain" description="Abortive phage infection protein C-terminal" evidence="1">
    <location>
        <begin position="253"/>
        <end position="447"/>
    </location>
</feature>
<dbReference type="Proteomes" id="UP000278085">
    <property type="component" value="Unassembled WGS sequence"/>
</dbReference>
<reference evidence="2 3" key="1">
    <citation type="submission" date="2018-12" db="EMBL/GenBank/DDBJ databases">
        <authorList>
            <person name="Yang E."/>
        </authorList>
    </citation>
    <scope>NUCLEOTIDE SEQUENCE [LARGE SCALE GENOMIC DNA]</scope>
    <source>
        <strain evidence="2 3">SOD</strain>
    </source>
</reference>
<comment type="caution">
    <text evidence="2">The sequence shown here is derived from an EMBL/GenBank/DDBJ whole genome shotgun (WGS) entry which is preliminary data.</text>
</comment>
<dbReference type="InterPro" id="IPR018891">
    <property type="entry name" value="AIPR_C"/>
</dbReference>
<dbReference type="Pfam" id="PF10592">
    <property type="entry name" value="AIPR"/>
    <property type="match status" value="1"/>
</dbReference>
<keyword evidence="3" id="KW-1185">Reference proteome</keyword>
<dbReference type="RefSeq" id="WP_126076540.1">
    <property type="nucleotide sequence ID" value="NZ_CP051166.1"/>
</dbReference>
<sequence>MKTKYEILISILDKLNKEAPLSNSTYHKKDVEGKNHARSLSLIHLFLKSKFGLMNFSERIKYVTDGGGDGGVDAYYIDSQNKSIYIIQSKFRSNINNFEEKLIKYEELSSVEIERIRKGELLDESGGKYNGKILGFQRLLGEIEDIGRYDYKVILLANLGAYKNETIKRLLGGFSFDVYNFSRIYNEIVFPVCSGMYFDPRNITFEIETTEKGTEFSHSIETSYGEFSVRLIFVPALELARNVSKYRNSLLKFNPRNYLSLSNNGVNESIRESIVDEEQNIFALLNNGITFVATSDSFTDRTGRKGKGRLTIVKPQIINGGQTAYTLGKLLEEGREEDLQGKSVLVKIITSADESKDIDTELIEQISLANNRQSKIVEADQRSNSPFLIELQQYLFENHNLFFERKRGEFFEGLEDKYLPKDSIVNRVDFIKSVIAFQGEVAKTRTSQDVIFEEDYFLKLIESPNKKLMSLAYLARRELKKMSSELSPFPALGAFGQLIDGSKVTDKNVAPLASQVEKLRKAWPKFEEWATKQAHNSTYVHSDLLNENYYKGKTVDNDLKNYFSKRRIVISY</sequence>
<protein>
    <recommendedName>
        <fullName evidence="1">Abortive phage infection protein C-terminal domain-containing protein</fullName>
    </recommendedName>
</protein>
<accession>A0A430HFW0</accession>